<dbReference type="CDD" id="cd06257">
    <property type="entry name" value="DnaJ"/>
    <property type="match status" value="1"/>
</dbReference>
<dbReference type="InterPro" id="IPR036869">
    <property type="entry name" value="J_dom_sf"/>
</dbReference>
<dbReference type="AlphaFoldDB" id="A0A507AR34"/>
<proteinExistence type="predicted"/>
<protein>
    <recommendedName>
        <fullName evidence="2">J domain-containing protein</fullName>
    </recommendedName>
</protein>
<dbReference type="InterPro" id="IPR001623">
    <property type="entry name" value="DnaJ_domain"/>
</dbReference>
<dbReference type="PANTHER" id="PTHR46620:SF1">
    <property type="entry name" value="J DOMAIN-CONTAINING PROTEIN SPF31"/>
    <property type="match status" value="1"/>
</dbReference>
<dbReference type="GeneID" id="41978200"/>
<dbReference type="PANTHER" id="PTHR46620">
    <property type="entry name" value="J DOMAIN-CONTAINING PROTEIN SPF31"/>
    <property type="match status" value="1"/>
</dbReference>
<dbReference type="OrthoDB" id="342454at2759"/>
<feature type="compositionally biased region" description="Basic residues" evidence="1">
    <location>
        <begin position="215"/>
        <end position="224"/>
    </location>
</feature>
<dbReference type="RefSeq" id="XP_030989042.1">
    <property type="nucleotide sequence ID" value="XM_031133405.1"/>
</dbReference>
<evidence type="ECO:0000256" key="1">
    <source>
        <dbReference type="SAM" id="MobiDB-lite"/>
    </source>
</evidence>
<gene>
    <name evidence="3" type="ORF">E0L32_010753</name>
</gene>
<feature type="domain" description="J" evidence="2">
    <location>
        <begin position="45"/>
        <end position="109"/>
    </location>
</feature>
<dbReference type="InParanoid" id="A0A507AR34"/>
<feature type="region of interest" description="Disordered" evidence="1">
    <location>
        <begin position="1"/>
        <end position="26"/>
    </location>
</feature>
<organism evidence="3 4">
    <name type="scientific">Thyridium curvatum</name>
    <dbReference type="NCBI Taxonomy" id="1093900"/>
    <lineage>
        <taxon>Eukaryota</taxon>
        <taxon>Fungi</taxon>
        <taxon>Dikarya</taxon>
        <taxon>Ascomycota</taxon>
        <taxon>Pezizomycotina</taxon>
        <taxon>Sordariomycetes</taxon>
        <taxon>Sordariomycetidae</taxon>
        <taxon>Thyridiales</taxon>
        <taxon>Thyridiaceae</taxon>
        <taxon>Thyridium</taxon>
    </lineage>
</organism>
<dbReference type="Gene3D" id="1.10.287.110">
    <property type="entry name" value="DnaJ domain"/>
    <property type="match status" value="1"/>
</dbReference>
<evidence type="ECO:0000313" key="3">
    <source>
        <dbReference type="EMBL" id="TPX07331.1"/>
    </source>
</evidence>
<name>A0A507AR34_9PEZI</name>
<dbReference type="Proteomes" id="UP000319257">
    <property type="component" value="Unassembled WGS sequence"/>
</dbReference>
<dbReference type="SMART" id="SM00271">
    <property type="entry name" value="DnaJ"/>
    <property type="match status" value="1"/>
</dbReference>
<dbReference type="EMBL" id="SKBQ01000090">
    <property type="protein sequence ID" value="TPX07331.1"/>
    <property type="molecule type" value="Genomic_DNA"/>
</dbReference>
<feature type="compositionally biased region" description="Basic and acidic residues" evidence="1">
    <location>
        <begin position="8"/>
        <end position="26"/>
    </location>
</feature>
<comment type="caution">
    <text evidence="3">The sequence shown here is derived from an EMBL/GenBank/DDBJ whole genome shotgun (WGS) entry which is preliminary data.</text>
</comment>
<dbReference type="Pfam" id="PF00226">
    <property type="entry name" value="DnaJ"/>
    <property type="match status" value="1"/>
</dbReference>
<evidence type="ECO:0000259" key="2">
    <source>
        <dbReference type="PROSITE" id="PS50076"/>
    </source>
</evidence>
<reference evidence="3 4" key="1">
    <citation type="submission" date="2019-06" db="EMBL/GenBank/DDBJ databases">
        <title>Draft genome sequence of the filamentous fungus Phialemoniopsis curvata isolated from diesel fuel.</title>
        <authorList>
            <person name="Varaljay V.A."/>
            <person name="Lyon W.J."/>
            <person name="Crouch A.L."/>
            <person name="Drake C.E."/>
            <person name="Hollomon J.M."/>
            <person name="Nadeau L.J."/>
            <person name="Nunn H.S."/>
            <person name="Stevenson B.S."/>
            <person name="Bojanowski C.L."/>
            <person name="Crookes-Goodson W.J."/>
        </authorList>
    </citation>
    <scope>NUCLEOTIDE SEQUENCE [LARGE SCALE GENOMIC DNA]</scope>
    <source>
        <strain evidence="3 4">D216</strain>
    </source>
</reference>
<evidence type="ECO:0000313" key="4">
    <source>
        <dbReference type="Proteomes" id="UP000319257"/>
    </source>
</evidence>
<dbReference type="STRING" id="1093900.A0A507AR34"/>
<accession>A0A507AR34</accession>
<dbReference type="SUPFAM" id="SSF46565">
    <property type="entry name" value="Chaperone J-domain"/>
    <property type="match status" value="1"/>
</dbReference>
<sequence length="224" mass="26180">MASASPSTEEKPVDTRDALDILESETKEATKDAEINRILNAFRLDAYAVLGLQPGVPDSDIKVTYRKKSLLIHPDKTRNPLAPDAFDRLKKAQTELLDEKHREKLDEAIADARTLLMREKKWTADSPETRTDEFKRLWADKTKFVLIENEQRRRRQMKAQMQEEGREQRREEEEIEQRKRKRQHEQDWEATRDVRINSWRQFQKGKSGSADGGGKKKKKLKPIG</sequence>
<feature type="region of interest" description="Disordered" evidence="1">
    <location>
        <begin position="152"/>
        <end position="224"/>
    </location>
</feature>
<dbReference type="PRINTS" id="PR00625">
    <property type="entry name" value="JDOMAIN"/>
</dbReference>
<keyword evidence="4" id="KW-1185">Reference proteome</keyword>
<dbReference type="PROSITE" id="PS50076">
    <property type="entry name" value="DNAJ_2"/>
    <property type="match status" value="1"/>
</dbReference>
<feature type="compositionally biased region" description="Basic and acidic residues" evidence="1">
    <location>
        <begin position="184"/>
        <end position="195"/>
    </location>
</feature>
<feature type="compositionally biased region" description="Basic and acidic residues" evidence="1">
    <location>
        <begin position="161"/>
        <end position="172"/>
    </location>
</feature>